<dbReference type="RefSeq" id="WP_271715426.1">
    <property type="nucleotide sequence ID" value="NZ_AP024169.1"/>
</dbReference>
<reference evidence="2 3" key="1">
    <citation type="submission" date="2020-11" db="EMBL/GenBank/DDBJ databases">
        <title>Draft genome sequencing of a Lachnospiraceae strain isolated from anoxic soil subjected to BSD treatment.</title>
        <authorList>
            <person name="Uek A."/>
            <person name="Tonouchi A."/>
        </authorList>
    </citation>
    <scope>NUCLEOTIDE SEQUENCE [LARGE SCALE GENOMIC DNA]</scope>
    <source>
        <strain evidence="2 3">TB5</strain>
    </source>
</reference>
<dbReference type="Proteomes" id="UP000595897">
    <property type="component" value="Chromosome"/>
</dbReference>
<evidence type="ECO:0000313" key="2">
    <source>
        <dbReference type="EMBL" id="BCN30187.1"/>
    </source>
</evidence>
<gene>
    <name evidence="2" type="ORF">bsdtb5_14820</name>
</gene>
<dbReference type="EMBL" id="AP024169">
    <property type="protein sequence ID" value="BCN30187.1"/>
    <property type="molecule type" value="Genomic_DNA"/>
</dbReference>
<proteinExistence type="predicted"/>
<organism evidence="2 3">
    <name type="scientific">Anaeromicropila herbilytica</name>
    <dbReference type="NCBI Taxonomy" id="2785025"/>
    <lineage>
        <taxon>Bacteria</taxon>
        <taxon>Bacillati</taxon>
        <taxon>Bacillota</taxon>
        <taxon>Clostridia</taxon>
        <taxon>Lachnospirales</taxon>
        <taxon>Lachnospiraceae</taxon>
        <taxon>Anaeromicropila</taxon>
    </lineage>
</organism>
<dbReference type="KEGG" id="ahb:bsdtb5_14820"/>
<name>A0A7R7IC36_9FIRM</name>
<evidence type="ECO:0000256" key="1">
    <source>
        <dbReference type="SAM" id="Phobius"/>
    </source>
</evidence>
<feature type="transmembrane region" description="Helical" evidence="1">
    <location>
        <begin position="12"/>
        <end position="35"/>
    </location>
</feature>
<accession>A0A7R7IC36</accession>
<dbReference type="AlphaFoldDB" id="A0A7R7IC36"/>
<sequence>MKRLIRWSNWELKNEFIACGYFTGMLFWYCIIEIISGVHEVSILIMLEMFLTNYALSTLQQILLNSDKEYTTKSFIVRGTIISIISIIVVLITSELGGWFKGMPIWASIATYILLIASYVTVWILFKLGKKYDTKELNEQLENFKHHMEGSK</sequence>
<keyword evidence="1" id="KW-0812">Transmembrane</keyword>
<feature type="transmembrane region" description="Helical" evidence="1">
    <location>
        <begin position="41"/>
        <end position="63"/>
    </location>
</feature>
<keyword evidence="1" id="KW-0472">Membrane</keyword>
<keyword evidence="3" id="KW-1185">Reference proteome</keyword>
<evidence type="ECO:0008006" key="4">
    <source>
        <dbReference type="Google" id="ProtNLM"/>
    </source>
</evidence>
<protein>
    <recommendedName>
        <fullName evidence="4">DUF3021 domain-containing protein</fullName>
    </recommendedName>
</protein>
<feature type="transmembrane region" description="Helical" evidence="1">
    <location>
        <begin position="105"/>
        <end position="126"/>
    </location>
</feature>
<feature type="transmembrane region" description="Helical" evidence="1">
    <location>
        <begin position="75"/>
        <end position="93"/>
    </location>
</feature>
<evidence type="ECO:0000313" key="3">
    <source>
        <dbReference type="Proteomes" id="UP000595897"/>
    </source>
</evidence>
<keyword evidence="1" id="KW-1133">Transmembrane helix</keyword>